<dbReference type="AlphaFoldDB" id="M2R8K3"/>
<feature type="compositionally biased region" description="Basic and acidic residues" evidence="1">
    <location>
        <begin position="1"/>
        <end position="23"/>
    </location>
</feature>
<evidence type="ECO:0000313" key="2">
    <source>
        <dbReference type="EMBL" id="EMD34777.1"/>
    </source>
</evidence>
<feature type="compositionally biased region" description="Low complexity" evidence="1">
    <location>
        <begin position="199"/>
        <end position="213"/>
    </location>
</feature>
<evidence type="ECO:0000256" key="1">
    <source>
        <dbReference type="SAM" id="MobiDB-lite"/>
    </source>
</evidence>
<reference evidence="2 3" key="1">
    <citation type="journal article" date="2012" name="Proc. Natl. Acad. Sci. U.S.A.">
        <title>Comparative genomics of Ceriporiopsis subvermispora and Phanerochaete chrysosporium provide insight into selective ligninolysis.</title>
        <authorList>
            <person name="Fernandez-Fueyo E."/>
            <person name="Ruiz-Duenas F.J."/>
            <person name="Ferreira P."/>
            <person name="Floudas D."/>
            <person name="Hibbett D.S."/>
            <person name="Canessa P."/>
            <person name="Larrondo L.F."/>
            <person name="James T.Y."/>
            <person name="Seelenfreund D."/>
            <person name="Lobos S."/>
            <person name="Polanco R."/>
            <person name="Tello M."/>
            <person name="Honda Y."/>
            <person name="Watanabe T."/>
            <person name="Watanabe T."/>
            <person name="Ryu J.S."/>
            <person name="Kubicek C.P."/>
            <person name="Schmoll M."/>
            <person name="Gaskell J."/>
            <person name="Hammel K.E."/>
            <person name="St John F.J."/>
            <person name="Vanden Wymelenberg A."/>
            <person name="Sabat G."/>
            <person name="Splinter BonDurant S."/>
            <person name="Syed K."/>
            <person name="Yadav J.S."/>
            <person name="Doddapaneni H."/>
            <person name="Subramanian V."/>
            <person name="Lavin J.L."/>
            <person name="Oguiza J.A."/>
            <person name="Perez G."/>
            <person name="Pisabarro A.G."/>
            <person name="Ramirez L."/>
            <person name="Santoyo F."/>
            <person name="Master E."/>
            <person name="Coutinho P.M."/>
            <person name="Henrissat B."/>
            <person name="Lombard V."/>
            <person name="Magnuson J.K."/>
            <person name="Kuees U."/>
            <person name="Hori C."/>
            <person name="Igarashi K."/>
            <person name="Samejima M."/>
            <person name="Held B.W."/>
            <person name="Barry K.W."/>
            <person name="LaButti K.M."/>
            <person name="Lapidus A."/>
            <person name="Lindquist E.A."/>
            <person name="Lucas S.M."/>
            <person name="Riley R."/>
            <person name="Salamov A.A."/>
            <person name="Hoffmeister D."/>
            <person name="Schwenk D."/>
            <person name="Hadar Y."/>
            <person name="Yarden O."/>
            <person name="de Vries R.P."/>
            <person name="Wiebenga A."/>
            <person name="Stenlid J."/>
            <person name="Eastwood D."/>
            <person name="Grigoriev I.V."/>
            <person name="Berka R.M."/>
            <person name="Blanchette R.A."/>
            <person name="Kersten P."/>
            <person name="Martinez A.T."/>
            <person name="Vicuna R."/>
            <person name="Cullen D."/>
        </authorList>
    </citation>
    <scope>NUCLEOTIDE SEQUENCE [LARGE SCALE GENOMIC DNA]</scope>
    <source>
        <strain evidence="2 3">B</strain>
    </source>
</reference>
<proteinExistence type="predicted"/>
<evidence type="ECO:0000313" key="3">
    <source>
        <dbReference type="Proteomes" id="UP000016930"/>
    </source>
</evidence>
<dbReference type="Proteomes" id="UP000016930">
    <property type="component" value="Unassembled WGS sequence"/>
</dbReference>
<sequence>MDADAGVDRRWQDQDHVQLEPRTRQRVAPSHQPAQSVWQIHLRRPVSVSLSSVSLFRCFAVSPSHARPSRLVVVSRADVPGVRQARGHARSRRDSRALSRSCFPAARRKRKAVHTAAAAPDITTPRPGNPSTPFPHARRAPRAVLGLRGDAQLRRDGAAIAARACVRCAMGDGRWVMRAPFAGARAPPLPPRAAHRTRNAAASRASERAGSPRPTQPALAHALDTKCTHGRIPAHLCLVSQFGPACVVMDSSEQ</sequence>
<name>M2R8K3_CERS8</name>
<gene>
    <name evidence="2" type="ORF">CERSUDRAFT_97362</name>
</gene>
<feature type="region of interest" description="Disordered" evidence="1">
    <location>
        <begin position="1"/>
        <end position="31"/>
    </location>
</feature>
<feature type="region of interest" description="Disordered" evidence="1">
    <location>
        <begin position="115"/>
        <end position="137"/>
    </location>
</feature>
<organism evidence="2 3">
    <name type="scientific">Ceriporiopsis subvermispora (strain B)</name>
    <name type="common">White-rot fungus</name>
    <name type="synonym">Gelatoporia subvermispora</name>
    <dbReference type="NCBI Taxonomy" id="914234"/>
    <lineage>
        <taxon>Eukaryota</taxon>
        <taxon>Fungi</taxon>
        <taxon>Dikarya</taxon>
        <taxon>Basidiomycota</taxon>
        <taxon>Agaricomycotina</taxon>
        <taxon>Agaricomycetes</taxon>
        <taxon>Polyporales</taxon>
        <taxon>Gelatoporiaceae</taxon>
        <taxon>Gelatoporia</taxon>
    </lineage>
</organism>
<protein>
    <submittedName>
        <fullName evidence="2">Uncharacterized protein</fullName>
    </submittedName>
</protein>
<feature type="region of interest" description="Disordered" evidence="1">
    <location>
        <begin position="187"/>
        <end position="221"/>
    </location>
</feature>
<dbReference type="HOGENOM" id="CLU_1094152_0_0_1"/>
<dbReference type="EMBL" id="KB445802">
    <property type="protein sequence ID" value="EMD34777.1"/>
    <property type="molecule type" value="Genomic_DNA"/>
</dbReference>
<accession>M2R8K3</accession>
<keyword evidence="3" id="KW-1185">Reference proteome</keyword>